<dbReference type="InterPro" id="IPR002645">
    <property type="entry name" value="STAS_dom"/>
</dbReference>
<protein>
    <recommendedName>
        <fullName evidence="1">STAS domain-containing protein</fullName>
    </recommendedName>
</protein>
<keyword evidence="3" id="KW-1185">Reference proteome</keyword>
<name>A0A0J9H1T6_9RHOB</name>
<dbReference type="Proteomes" id="UP000037178">
    <property type="component" value="Unassembled WGS sequence"/>
</dbReference>
<gene>
    <name evidence="2" type="ORF">AIOL_004665</name>
</gene>
<proteinExistence type="predicted"/>
<feature type="domain" description="STAS" evidence="1">
    <location>
        <begin position="13"/>
        <end position="97"/>
    </location>
</feature>
<accession>A0A0J9H1T6</accession>
<comment type="caution">
    <text evidence="2">The sequence shown here is derived from an EMBL/GenBank/DDBJ whole genome shotgun (WGS) entry which is preliminary data.</text>
</comment>
<dbReference type="PATRIC" id="fig|1675527.3.peg.4896"/>
<dbReference type="Pfam" id="PF13466">
    <property type="entry name" value="STAS_2"/>
    <property type="match status" value="1"/>
</dbReference>
<reference evidence="2 3" key="1">
    <citation type="submission" date="2015-06" db="EMBL/GenBank/DDBJ databases">
        <title>Draft genome sequence of an Alphaproteobacteria species associated to the Mediterranean sponge Oscarella lobularis.</title>
        <authorList>
            <person name="Jourda C."/>
            <person name="Santini S."/>
            <person name="Claverie J.-M."/>
        </authorList>
    </citation>
    <scope>NUCLEOTIDE SEQUENCE [LARGE SCALE GENOMIC DNA]</scope>
    <source>
        <strain evidence="2">IGS</strain>
    </source>
</reference>
<dbReference type="InterPro" id="IPR036513">
    <property type="entry name" value="STAS_dom_sf"/>
</dbReference>
<dbReference type="InterPro" id="IPR058548">
    <property type="entry name" value="MlaB-like_STAS"/>
</dbReference>
<dbReference type="Gene3D" id="3.30.750.24">
    <property type="entry name" value="STAS domain"/>
    <property type="match status" value="1"/>
</dbReference>
<evidence type="ECO:0000259" key="1">
    <source>
        <dbReference type="PROSITE" id="PS50801"/>
    </source>
</evidence>
<sequence>MDIILKPPRQAYLVGQLDSRGAGQIYDQLVEFVRGKTEDVTINTEAVTSFTRAGCSVLFVAAKLAQAKGAKVRIRNASSGMERMCMATGFGSLLKFE</sequence>
<dbReference type="EMBL" id="LFTY01000002">
    <property type="protein sequence ID" value="KMW59683.1"/>
    <property type="molecule type" value="Genomic_DNA"/>
</dbReference>
<dbReference type="SUPFAM" id="SSF52091">
    <property type="entry name" value="SpoIIaa-like"/>
    <property type="match status" value="1"/>
</dbReference>
<organism evidence="2 3">
    <name type="scientific">Candidatus Rhodobacter oscarellae</name>
    <dbReference type="NCBI Taxonomy" id="1675527"/>
    <lineage>
        <taxon>Bacteria</taxon>
        <taxon>Pseudomonadati</taxon>
        <taxon>Pseudomonadota</taxon>
        <taxon>Alphaproteobacteria</taxon>
        <taxon>Rhodobacterales</taxon>
        <taxon>Rhodobacter group</taxon>
        <taxon>Rhodobacter</taxon>
    </lineage>
</organism>
<dbReference type="AlphaFoldDB" id="A0A0J9H1T6"/>
<dbReference type="PROSITE" id="PS50801">
    <property type="entry name" value="STAS"/>
    <property type="match status" value="1"/>
</dbReference>
<dbReference type="RefSeq" id="WP_049645118.1">
    <property type="nucleotide sequence ID" value="NZ_LFTY01000002.1"/>
</dbReference>
<evidence type="ECO:0000313" key="2">
    <source>
        <dbReference type="EMBL" id="KMW59683.1"/>
    </source>
</evidence>
<evidence type="ECO:0000313" key="3">
    <source>
        <dbReference type="Proteomes" id="UP000037178"/>
    </source>
</evidence>